<evidence type="ECO:0000259" key="8">
    <source>
        <dbReference type="Pfam" id="PF25145"/>
    </source>
</evidence>
<dbReference type="PANTHER" id="PTHR33507">
    <property type="entry name" value="INNER MEMBRANE PROTEIN YBBJ"/>
    <property type="match status" value="1"/>
</dbReference>
<dbReference type="InterPro" id="IPR002810">
    <property type="entry name" value="NfeD-like_C"/>
</dbReference>
<proteinExistence type="predicted"/>
<evidence type="ECO:0000256" key="5">
    <source>
        <dbReference type="SAM" id="Phobius"/>
    </source>
</evidence>
<dbReference type="InterPro" id="IPR012340">
    <property type="entry name" value="NA-bd_OB-fold"/>
</dbReference>
<sequence>MKKPLIHLFIFVFCRLVASQSIVYKIPIQGTIDLGLPPFIERVIHRAEEEQAEAIIFDIDTFGGRVDAATQIKDAILSSNVLTVAFINRRAISAGALISLSCEKIYMTGGGTIGAATAVDMKGNKGSEKVISYMREEMASTAEKRNRDTNIAKGMVDEELSFSYLVINGDSVEVTDLEGRKEGKLITLTTELALKYKIADGESESFENILENLGIENPEIKTAKVNWSENFVRFLTNPVVASLLMTFGFLGILFELQSPGWGIPGTFGAVCLALSLGASYIAELATMTDLIIIFVGVALLLVEVVFIPGFGFAGIAGIGVLLWGLYELLLPDVPVNPEVTSMALTGLTIGIIGGIIGLVLLFRLMTKTRFWTKLTAPGIESHEKGYDTSLGWENLKGTEGIASTDLRPSGWINIGEQRIFVVSEGDYISKNDQVKVLSVDGNRVVVRKLNTNS</sequence>
<organism evidence="9">
    <name type="scientific">marine metagenome</name>
    <dbReference type="NCBI Taxonomy" id="408172"/>
    <lineage>
        <taxon>unclassified sequences</taxon>
        <taxon>metagenomes</taxon>
        <taxon>ecological metagenomes</taxon>
    </lineage>
</organism>
<keyword evidence="4 5" id="KW-0472">Membrane</keyword>
<evidence type="ECO:0000256" key="4">
    <source>
        <dbReference type="ARBA" id="ARBA00023136"/>
    </source>
</evidence>
<dbReference type="InterPro" id="IPR056738">
    <property type="entry name" value="NfeD1b_N"/>
</dbReference>
<feature type="domain" description="NfeD1b N-terminal" evidence="8">
    <location>
        <begin position="23"/>
        <end position="222"/>
    </location>
</feature>
<dbReference type="SUPFAM" id="SSF52096">
    <property type="entry name" value="ClpP/crotonase"/>
    <property type="match status" value="1"/>
</dbReference>
<evidence type="ECO:0000256" key="3">
    <source>
        <dbReference type="ARBA" id="ARBA00022989"/>
    </source>
</evidence>
<dbReference type="CDD" id="cd07021">
    <property type="entry name" value="Clp_protease_NfeD_like"/>
    <property type="match status" value="1"/>
</dbReference>
<evidence type="ECO:0000259" key="7">
    <source>
        <dbReference type="Pfam" id="PF24961"/>
    </source>
</evidence>
<reference evidence="9" key="1">
    <citation type="submission" date="2018-05" db="EMBL/GenBank/DDBJ databases">
        <authorList>
            <person name="Lanie J.A."/>
            <person name="Ng W.-L."/>
            <person name="Kazmierczak K.M."/>
            <person name="Andrzejewski T.M."/>
            <person name="Davidsen T.M."/>
            <person name="Wayne K.J."/>
            <person name="Tettelin H."/>
            <person name="Glass J.I."/>
            <person name="Rusch D."/>
            <person name="Podicherti R."/>
            <person name="Tsui H.-C.T."/>
            <person name="Winkler M.E."/>
        </authorList>
    </citation>
    <scope>NUCLEOTIDE SEQUENCE</scope>
</reference>
<feature type="transmembrane region" description="Helical" evidence="5">
    <location>
        <begin position="287"/>
        <end position="307"/>
    </location>
</feature>
<dbReference type="InterPro" id="IPR052165">
    <property type="entry name" value="Membrane_assoc_protease"/>
</dbReference>
<dbReference type="InterPro" id="IPR029045">
    <property type="entry name" value="ClpP/crotonase-like_dom_sf"/>
</dbReference>
<dbReference type="InterPro" id="IPR056739">
    <property type="entry name" value="NfeD_membrane"/>
</dbReference>
<protein>
    <submittedName>
        <fullName evidence="9">Uncharacterized protein</fullName>
    </submittedName>
</protein>
<keyword evidence="2 5" id="KW-0812">Transmembrane</keyword>
<dbReference type="Pfam" id="PF01957">
    <property type="entry name" value="NfeD"/>
    <property type="match status" value="1"/>
</dbReference>
<comment type="subcellular location">
    <subcellularLocation>
        <location evidence="1">Membrane</location>
        <topology evidence="1">Multi-pass membrane protein</topology>
    </subcellularLocation>
</comment>
<evidence type="ECO:0000256" key="2">
    <source>
        <dbReference type="ARBA" id="ARBA00022692"/>
    </source>
</evidence>
<feature type="domain" description="NfeD integral membrane" evidence="7">
    <location>
        <begin position="239"/>
        <end position="362"/>
    </location>
</feature>
<dbReference type="EMBL" id="UINC01006658">
    <property type="protein sequence ID" value="SVA28868.1"/>
    <property type="molecule type" value="Genomic_DNA"/>
</dbReference>
<keyword evidence="3 5" id="KW-1133">Transmembrane helix</keyword>
<dbReference type="GO" id="GO:0005886">
    <property type="term" value="C:plasma membrane"/>
    <property type="evidence" value="ECO:0007669"/>
    <property type="project" value="TreeGrafter"/>
</dbReference>
<feature type="transmembrane region" description="Helical" evidence="5">
    <location>
        <begin position="342"/>
        <end position="364"/>
    </location>
</feature>
<dbReference type="SUPFAM" id="SSF141322">
    <property type="entry name" value="NfeD domain-like"/>
    <property type="match status" value="1"/>
</dbReference>
<feature type="domain" description="NfeD-like C-terminal" evidence="6">
    <location>
        <begin position="394"/>
        <end position="448"/>
    </location>
</feature>
<dbReference type="PANTHER" id="PTHR33507:SF3">
    <property type="entry name" value="INNER MEMBRANE PROTEIN YBBJ"/>
    <property type="match status" value="1"/>
</dbReference>
<dbReference type="AlphaFoldDB" id="A0A381UMK3"/>
<gene>
    <name evidence="9" type="ORF">METZ01_LOCUS81722</name>
</gene>
<evidence type="ECO:0000313" key="9">
    <source>
        <dbReference type="EMBL" id="SVA28868.1"/>
    </source>
</evidence>
<accession>A0A381UMK3</accession>
<dbReference type="Gene3D" id="2.40.50.140">
    <property type="entry name" value="Nucleic acid-binding proteins"/>
    <property type="match status" value="1"/>
</dbReference>
<dbReference type="Gene3D" id="3.90.226.10">
    <property type="entry name" value="2-enoyl-CoA Hydratase, Chain A, domain 1"/>
    <property type="match status" value="1"/>
</dbReference>
<name>A0A381UMK3_9ZZZZ</name>
<dbReference type="Pfam" id="PF24961">
    <property type="entry name" value="NfeD_membrane"/>
    <property type="match status" value="1"/>
</dbReference>
<dbReference type="Pfam" id="PF25145">
    <property type="entry name" value="NfeD1b_N"/>
    <property type="match status" value="1"/>
</dbReference>
<evidence type="ECO:0000256" key="1">
    <source>
        <dbReference type="ARBA" id="ARBA00004141"/>
    </source>
</evidence>
<feature type="transmembrane region" description="Helical" evidence="5">
    <location>
        <begin position="261"/>
        <end position="281"/>
    </location>
</feature>
<evidence type="ECO:0000259" key="6">
    <source>
        <dbReference type="Pfam" id="PF01957"/>
    </source>
</evidence>
<feature type="transmembrane region" description="Helical" evidence="5">
    <location>
        <begin position="234"/>
        <end position="254"/>
    </location>
</feature>